<gene>
    <name evidence="1" type="ORF">LTR82_017283</name>
    <name evidence="2" type="ORF">LTR91_022632</name>
</gene>
<dbReference type="EMBL" id="JASUXU010000133">
    <property type="protein sequence ID" value="KAK0304143.1"/>
    <property type="molecule type" value="Genomic_DNA"/>
</dbReference>
<protein>
    <submittedName>
        <fullName evidence="1">Uncharacterized protein</fullName>
    </submittedName>
</protein>
<proteinExistence type="predicted"/>
<sequence length="110" mass="11606">MLCQDQPFGKAEAVSDEVDLGTALQELNSEGKPYILAYDQRDVRRLAASKRLSDDFASSVSFALVTSVFSLSNGGTAGTIWLTLIACCGMFLSCLSMAEMASISPTAGGQ</sequence>
<evidence type="ECO:0000313" key="2">
    <source>
        <dbReference type="EMBL" id="KAK0955911.1"/>
    </source>
</evidence>
<reference evidence="1" key="1">
    <citation type="submission" date="2021-12" db="EMBL/GenBank/DDBJ databases">
        <title>Black yeast isolated from Biological Soil Crust.</title>
        <authorList>
            <person name="Kurbessoian T."/>
        </authorList>
    </citation>
    <scope>NUCLEOTIDE SEQUENCE</scope>
    <source>
        <strain evidence="1">CCFEE 5208</strain>
    </source>
</reference>
<name>A0AAN6F4Z9_9PEZI</name>
<evidence type="ECO:0000313" key="4">
    <source>
        <dbReference type="Proteomes" id="UP001175353"/>
    </source>
</evidence>
<dbReference type="AlphaFoldDB" id="A0AAN6F4Z9"/>
<keyword evidence="4" id="KW-1185">Reference proteome</keyword>
<organism evidence="1 3">
    <name type="scientific">Friedmanniomyces endolithicus</name>
    <dbReference type="NCBI Taxonomy" id="329885"/>
    <lineage>
        <taxon>Eukaryota</taxon>
        <taxon>Fungi</taxon>
        <taxon>Dikarya</taxon>
        <taxon>Ascomycota</taxon>
        <taxon>Pezizomycotina</taxon>
        <taxon>Dothideomycetes</taxon>
        <taxon>Dothideomycetidae</taxon>
        <taxon>Mycosphaerellales</taxon>
        <taxon>Teratosphaeriaceae</taxon>
        <taxon>Friedmanniomyces</taxon>
    </lineage>
</organism>
<dbReference type="Proteomes" id="UP001168146">
    <property type="component" value="Unassembled WGS sequence"/>
</dbReference>
<accession>A0AAN6F4Z9</accession>
<dbReference type="EMBL" id="JAUJLE010000453">
    <property type="protein sequence ID" value="KAK0955911.1"/>
    <property type="molecule type" value="Genomic_DNA"/>
</dbReference>
<evidence type="ECO:0000313" key="1">
    <source>
        <dbReference type="EMBL" id="KAK0304143.1"/>
    </source>
</evidence>
<comment type="caution">
    <text evidence="1">The sequence shown here is derived from an EMBL/GenBank/DDBJ whole genome shotgun (WGS) entry which is preliminary data.</text>
</comment>
<evidence type="ECO:0000313" key="3">
    <source>
        <dbReference type="Proteomes" id="UP001168146"/>
    </source>
</evidence>
<reference evidence="2" key="2">
    <citation type="submission" date="2023-06" db="EMBL/GenBank/DDBJ databases">
        <title>Black Yeasts Isolated from many extreme environments.</title>
        <authorList>
            <person name="Coleine C."/>
            <person name="Stajich J.E."/>
            <person name="Selbmann L."/>
        </authorList>
    </citation>
    <scope>NUCLEOTIDE SEQUENCE</scope>
    <source>
        <strain evidence="2">CCFEE 5200</strain>
    </source>
</reference>
<dbReference type="Proteomes" id="UP001175353">
    <property type="component" value="Unassembled WGS sequence"/>
</dbReference>